<dbReference type="EMBL" id="BLKU01000003">
    <property type="protein sequence ID" value="GFG63796.1"/>
    <property type="molecule type" value="Genomic_DNA"/>
</dbReference>
<organism evidence="1 2">
    <name type="scientific">Mycobacterium kubicae</name>
    <dbReference type="NCBI Taxonomy" id="120959"/>
    <lineage>
        <taxon>Bacteria</taxon>
        <taxon>Bacillati</taxon>
        <taxon>Actinomycetota</taxon>
        <taxon>Actinomycetes</taxon>
        <taxon>Mycobacteriales</taxon>
        <taxon>Mycobacteriaceae</taxon>
        <taxon>Mycobacterium</taxon>
        <taxon>Mycobacterium simiae complex</taxon>
    </lineage>
</organism>
<comment type="caution">
    <text evidence="1">The sequence shown here is derived from an EMBL/GenBank/DDBJ whole genome shotgun (WGS) entry which is preliminary data.</text>
</comment>
<evidence type="ECO:0000313" key="1">
    <source>
        <dbReference type="EMBL" id="GFG63796.1"/>
    </source>
</evidence>
<sequence>MSQPTSDRTRADTSSHGDITQTYQLWTQRSWGDYELAVETEFVPAIRSLFPEVWPDGGQEVLPVVQLIPEPGGPRGAWAVSVRAEGRTIGYLAADVALEWAGVLRRIVASGFIPTTSCRIYGYEFEGWDDVEFRPNVRIALGSPAEALPINDPPSSPYTILPQSSLVQVTKEDEHFDVLARYVPAGGHGVLFVTLHEQQPQGRGKAYVEVRIDDEQIGQLTPQTSQRYLPLIRHMRDRGLLTACRGEITGSKVAAEVRISGIKANEATQEVLDGPPMTLPPLVPELSDPSQYDLTAMAAVLEPLPLVQPVVPAVPDEPPDGSVVRFTKGGGRYCYAAVRRGRYWETTATGYWGSINERMKWHELAPRMGDFGIARAWSQVDPRGDLRVRQHLAVVRFTVGGLYIAAVNISKDGDHDGLWYTTICDDAEGDLPFGDYADWSDITEYGENIQVVTEWAQLGLR</sequence>
<dbReference type="Proteomes" id="UP000465306">
    <property type="component" value="Unassembled WGS sequence"/>
</dbReference>
<evidence type="ECO:0000313" key="2">
    <source>
        <dbReference type="Proteomes" id="UP000465306"/>
    </source>
</evidence>
<protein>
    <recommendedName>
        <fullName evidence="3">HIRAN domain-containing protein</fullName>
    </recommendedName>
</protein>
<proteinExistence type="predicted"/>
<evidence type="ECO:0008006" key="3">
    <source>
        <dbReference type="Google" id="ProtNLM"/>
    </source>
</evidence>
<accession>A0ABQ1BJC2</accession>
<keyword evidence="2" id="KW-1185">Reference proteome</keyword>
<name>A0ABQ1BJC2_9MYCO</name>
<reference evidence="1 2" key="1">
    <citation type="journal article" date="2019" name="Emerg. Microbes Infect.">
        <title>Comprehensive subspecies identification of 175 nontuberculous mycobacteria species based on 7547 genomic profiles.</title>
        <authorList>
            <person name="Matsumoto Y."/>
            <person name="Kinjo T."/>
            <person name="Motooka D."/>
            <person name="Nabeya D."/>
            <person name="Jung N."/>
            <person name="Uechi K."/>
            <person name="Horii T."/>
            <person name="Iida T."/>
            <person name="Fujita J."/>
            <person name="Nakamura S."/>
        </authorList>
    </citation>
    <scope>NUCLEOTIDE SEQUENCE [LARGE SCALE GENOMIC DNA]</scope>
    <source>
        <strain evidence="1 2">JCM 13573</strain>
    </source>
</reference>
<gene>
    <name evidence="1" type="ORF">MKUB_12860</name>
</gene>